<accession>A0A067PIH7</accession>
<dbReference type="Proteomes" id="UP000027265">
    <property type="component" value="Unassembled WGS sequence"/>
</dbReference>
<dbReference type="AlphaFoldDB" id="A0A067PIH7"/>
<evidence type="ECO:0000313" key="2">
    <source>
        <dbReference type="Proteomes" id="UP000027265"/>
    </source>
</evidence>
<evidence type="ECO:0000313" key="1">
    <source>
        <dbReference type="EMBL" id="KDQ53640.1"/>
    </source>
</evidence>
<name>A0A067PIH7_9AGAM</name>
<dbReference type="InParanoid" id="A0A067PIH7"/>
<organism evidence="1 2">
    <name type="scientific">Jaapia argillacea MUCL 33604</name>
    <dbReference type="NCBI Taxonomy" id="933084"/>
    <lineage>
        <taxon>Eukaryota</taxon>
        <taxon>Fungi</taxon>
        <taxon>Dikarya</taxon>
        <taxon>Basidiomycota</taxon>
        <taxon>Agaricomycotina</taxon>
        <taxon>Agaricomycetes</taxon>
        <taxon>Agaricomycetidae</taxon>
        <taxon>Jaapiales</taxon>
        <taxon>Jaapiaceae</taxon>
        <taxon>Jaapia</taxon>
    </lineage>
</organism>
<reference evidence="2" key="1">
    <citation type="journal article" date="2014" name="Proc. Natl. Acad. Sci. U.S.A.">
        <title>Extensive sampling of basidiomycete genomes demonstrates inadequacy of the white-rot/brown-rot paradigm for wood decay fungi.</title>
        <authorList>
            <person name="Riley R."/>
            <person name="Salamov A.A."/>
            <person name="Brown D.W."/>
            <person name="Nagy L.G."/>
            <person name="Floudas D."/>
            <person name="Held B.W."/>
            <person name="Levasseur A."/>
            <person name="Lombard V."/>
            <person name="Morin E."/>
            <person name="Otillar R."/>
            <person name="Lindquist E.A."/>
            <person name="Sun H."/>
            <person name="LaButti K.M."/>
            <person name="Schmutz J."/>
            <person name="Jabbour D."/>
            <person name="Luo H."/>
            <person name="Baker S.E."/>
            <person name="Pisabarro A.G."/>
            <person name="Walton J.D."/>
            <person name="Blanchette R.A."/>
            <person name="Henrissat B."/>
            <person name="Martin F."/>
            <person name="Cullen D."/>
            <person name="Hibbett D.S."/>
            <person name="Grigoriev I.V."/>
        </authorList>
    </citation>
    <scope>NUCLEOTIDE SEQUENCE [LARGE SCALE GENOMIC DNA]</scope>
    <source>
        <strain evidence="2">MUCL 33604</strain>
    </source>
</reference>
<protein>
    <submittedName>
        <fullName evidence="1">Uncharacterized protein</fullName>
    </submittedName>
</protein>
<dbReference type="EMBL" id="KL197733">
    <property type="protein sequence ID" value="KDQ53640.1"/>
    <property type="molecule type" value="Genomic_DNA"/>
</dbReference>
<keyword evidence="2" id="KW-1185">Reference proteome</keyword>
<dbReference type="HOGENOM" id="CLU_031134_0_0_1"/>
<feature type="non-terminal residue" evidence="1">
    <location>
        <position position="474"/>
    </location>
</feature>
<sequence>MEHHRRILEKNALHLVYSWVPMSGFSDVERHDSSTQSDDLKNKVMSAWDGVVESNRNLIKLLRSTQTRTLAATTFARLYAPLSRQRISSALINALFTETTFRNPTTIQYLWYEMSRAKDVLDQLALLHVLEILCGYVESPMGFMNQIAIKWKWRTFFEPALRFCMSIPSFSSPFLDQLFQDLLDVAEKTPDRFSYIFPSITTSPASFRRILESHRYQAQPPSTEQRTSTTYSLANCAMKTLHDPFFHYRIQLSLESTYNTCNHLQEDGRDMWTLGLRKALVKTVADAMARRLVSLLDRGHCDVGQVMQVCEEHPDLERPVRELVRLSAGRYPVLDAALLHGDDSHLLHRSLRCTGIVRLDCTKGEPGLSECLVTDSQNLLCWLEVAGMESRSYDEYCQPLPIFHPSPVYGQGPFCALRNNHCAYWNFMNPRIVRSLTDNGLNLPIRSFCQLDVTRVISTWMEGIFGNRVTGELV</sequence>
<gene>
    <name evidence="1" type="ORF">JAAARDRAFT_80704</name>
</gene>
<proteinExistence type="predicted"/>